<dbReference type="PROSITE" id="PS50911">
    <property type="entry name" value="CHAP"/>
    <property type="match status" value="1"/>
</dbReference>
<feature type="domain" description="Peptidase C51" evidence="1">
    <location>
        <begin position="70"/>
        <end position="195"/>
    </location>
</feature>
<gene>
    <name evidence="2" type="ORF">SAMN05428964_107211</name>
</gene>
<organism evidence="2 3">
    <name type="scientific">Thalassospira xiamenensis</name>
    <dbReference type="NCBI Taxonomy" id="220697"/>
    <lineage>
        <taxon>Bacteria</taxon>
        <taxon>Pseudomonadati</taxon>
        <taxon>Pseudomonadota</taxon>
        <taxon>Alphaproteobacteria</taxon>
        <taxon>Rhodospirillales</taxon>
        <taxon>Thalassospiraceae</taxon>
        <taxon>Thalassospira</taxon>
    </lineage>
</organism>
<evidence type="ECO:0000313" key="3">
    <source>
        <dbReference type="Proteomes" id="UP000219068"/>
    </source>
</evidence>
<dbReference type="Pfam" id="PF05257">
    <property type="entry name" value="CHAP"/>
    <property type="match status" value="1"/>
</dbReference>
<reference evidence="2 3" key="1">
    <citation type="submission" date="2017-08" db="EMBL/GenBank/DDBJ databases">
        <authorList>
            <person name="de Groot N.N."/>
        </authorList>
    </citation>
    <scope>NUCLEOTIDE SEQUENCE [LARGE SCALE GENOMIC DNA]</scope>
    <source>
        <strain evidence="2 3">USBA 78</strain>
    </source>
</reference>
<sequence>MIGFFGVLRKRLFKTRRVTVPESGPFKSSCLLGEYRMRLAVVIGFCMLVSGCFASASTPKPNSGLESDGVSTVTNVSLPSSRLLPFAPTDEFLQCVPYARAVSGIEIYGDAWTWWDQAKNTYSRGKKPEVGAVLALKKTSRLKYGHVAVVAAILDSRKIMVNHANWGSDSRTRGKVHYRQPVVDVSPNNDWSEVRMMNTIGTFGRVYPAHGFIYQPHETAEAH</sequence>
<dbReference type="Proteomes" id="UP000219068">
    <property type="component" value="Unassembled WGS sequence"/>
</dbReference>
<protein>
    <submittedName>
        <fullName evidence="2">Surface antigen</fullName>
    </submittedName>
</protein>
<dbReference type="Gene3D" id="3.90.1720.10">
    <property type="entry name" value="endopeptidase domain like (from Nostoc punctiforme)"/>
    <property type="match status" value="1"/>
</dbReference>
<evidence type="ECO:0000313" key="2">
    <source>
        <dbReference type="EMBL" id="SOC29662.1"/>
    </source>
</evidence>
<dbReference type="SUPFAM" id="SSF54001">
    <property type="entry name" value="Cysteine proteinases"/>
    <property type="match status" value="1"/>
</dbReference>
<dbReference type="AlphaFoldDB" id="A0A285TWT9"/>
<evidence type="ECO:0000259" key="1">
    <source>
        <dbReference type="PROSITE" id="PS50911"/>
    </source>
</evidence>
<dbReference type="EMBL" id="OBMM01000007">
    <property type="protein sequence ID" value="SOC29662.1"/>
    <property type="molecule type" value="Genomic_DNA"/>
</dbReference>
<proteinExistence type="predicted"/>
<accession>A0A285TWT9</accession>
<name>A0A285TWT9_9PROT</name>
<dbReference type="InterPro" id="IPR038765">
    <property type="entry name" value="Papain-like_cys_pep_sf"/>
</dbReference>
<dbReference type="InterPro" id="IPR007921">
    <property type="entry name" value="CHAP_dom"/>
</dbReference>